<feature type="domain" description="Heparinase II/III-like C-terminal" evidence="5">
    <location>
        <begin position="416"/>
        <end position="617"/>
    </location>
</feature>
<dbReference type="Gene3D" id="1.50.10.100">
    <property type="entry name" value="Chondroitin AC/alginate lyase"/>
    <property type="match status" value="1"/>
</dbReference>
<dbReference type="InterPro" id="IPR031680">
    <property type="entry name" value="Hepar_II_III_N"/>
</dbReference>
<dbReference type="GO" id="GO:0015021">
    <property type="term" value="F:heparin-sulfate lyase activity"/>
    <property type="evidence" value="ECO:0007669"/>
    <property type="project" value="UniProtKB-EC"/>
</dbReference>
<dbReference type="Proteomes" id="UP001597118">
    <property type="component" value="Unassembled WGS sequence"/>
</dbReference>
<dbReference type="RefSeq" id="WP_379662074.1">
    <property type="nucleotide sequence ID" value="NZ_JBHUDG010000006.1"/>
</dbReference>
<reference evidence="8" key="1">
    <citation type="journal article" date="2019" name="Int. J. Syst. Evol. Microbiol.">
        <title>The Global Catalogue of Microorganisms (GCM) 10K type strain sequencing project: providing services to taxonomists for standard genome sequencing and annotation.</title>
        <authorList>
            <consortium name="The Broad Institute Genomics Platform"/>
            <consortium name="The Broad Institute Genome Sequencing Center for Infectious Disease"/>
            <person name="Wu L."/>
            <person name="Ma J."/>
        </authorList>
    </citation>
    <scope>NUCLEOTIDE SEQUENCE [LARGE SCALE GENOMIC DNA]</scope>
    <source>
        <strain evidence="8">CCUG 53762</strain>
    </source>
</reference>
<comment type="caution">
    <text evidence="7">The sequence shown here is derived from an EMBL/GenBank/DDBJ whole genome shotgun (WGS) entry which is preliminary data.</text>
</comment>
<keyword evidence="2" id="KW-0732">Signal</keyword>
<dbReference type="EMBL" id="JBHUDG010000006">
    <property type="protein sequence ID" value="MFD1629693.1"/>
    <property type="molecule type" value="Genomic_DNA"/>
</dbReference>
<dbReference type="PANTHER" id="PTHR39210:SF1">
    <property type="entry name" value="HEPARIN-SULFATE LYASE"/>
    <property type="match status" value="1"/>
</dbReference>
<dbReference type="Gene3D" id="2.70.98.70">
    <property type="match status" value="1"/>
</dbReference>
<dbReference type="Pfam" id="PF07940">
    <property type="entry name" value="Hepar_II_III_C"/>
    <property type="match status" value="1"/>
</dbReference>
<evidence type="ECO:0000259" key="6">
    <source>
        <dbReference type="Pfam" id="PF16889"/>
    </source>
</evidence>
<name>A0ABW4IBS9_9SPHI</name>
<dbReference type="SUPFAM" id="SSF48230">
    <property type="entry name" value="Chondroitin AC/alginate lyase"/>
    <property type="match status" value="1"/>
</dbReference>
<dbReference type="EC" id="4.2.2.8" evidence="7"/>
<evidence type="ECO:0000256" key="3">
    <source>
        <dbReference type="ARBA" id="ARBA00022764"/>
    </source>
</evidence>
<accession>A0ABW4IBS9</accession>
<dbReference type="InterPro" id="IPR054646">
    <property type="entry name" value="HepC"/>
</dbReference>
<gene>
    <name evidence="7" type="primary">hepC</name>
    <name evidence="7" type="ORF">ACFSAH_07395</name>
</gene>
<dbReference type="InterPro" id="IPR012480">
    <property type="entry name" value="Hepar_II_III_C"/>
</dbReference>
<evidence type="ECO:0000256" key="1">
    <source>
        <dbReference type="ARBA" id="ARBA00004418"/>
    </source>
</evidence>
<evidence type="ECO:0000313" key="8">
    <source>
        <dbReference type="Proteomes" id="UP001597118"/>
    </source>
</evidence>
<keyword evidence="8" id="KW-1185">Reference proteome</keyword>
<proteinExistence type="predicted"/>
<comment type="subcellular location">
    <subcellularLocation>
        <location evidence="1">Periplasm</location>
    </subcellularLocation>
</comment>
<organism evidence="7 8">
    <name type="scientific">Pseudopedobacter beijingensis</name>
    <dbReference type="NCBI Taxonomy" id="1207056"/>
    <lineage>
        <taxon>Bacteria</taxon>
        <taxon>Pseudomonadati</taxon>
        <taxon>Bacteroidota</taxon>
        <taxon>Sphingobacteriia</taxon>
        <taxon>Sphingobacteriales</taxon>
        <taxon>Sphingobacteriaceae</taxon>
        <taxon>Pseudopedobacter</taxon>
    </lineage>
</organism>
<dbReference type="PANTHER" id="PTHR39210">
    <property type="entry name" value="HEPARIN-SULFATE LYASE"/>
    <property type="match status" value="1"/>
</dbReference>
<keyword evidence="4 7" id="KW-0456">Lyase</keyword>
<evidence type="ECO:0000256" key="4">
    <source>
        <dbReference type="ARBA" id="ARBA00023239"/>
    </source>
</evidence>
<dbReference type="PROSITE" id="PS51257">
    <property type="entry name" value="PROKAR_LIPOPROTEIN"/>
    <property type="match status" value="1"/>
</dbReference>
<dbReference type="NCBIfam" id="NF045572">
    <property type="entry name" value="Hepsulflyase_bctds"/>
    <property type="match status" value="1"/>
</dbReference>
<evidence type="ECO:0000313" key="7">
    <source>
        <dbReference type="EMBL" id="MFD1629693.1"/>
    </source>
</evidence>
<evidence type="ECO:0000259" key="5">
    <source>
        <dbReference type="Pfam" id="PF07940"/>
    </source>
</evidence>
<dbReference type="InterPro" id="IPR008929">
    <property type="entry name" value="Chondroitin_lyas"/>
</dbReference>
<dbReference type="Pfam" id="PF16889">
    <property type="entry name" value="Hepar_II_III_N"/>
    <property type="match status" value="1"/>
</dbReference>
<keyword evidence="3" id="KW-0574">Periplasm</keyword>
<sequence>MKYFIYALVTFTLLSCNKEQIKKSTSGSKDSEITKPNTAINSKLFEVINLDYPGLEKAKALYEADKYYDAAKAVLEYYRMRTNVVNPNISLINVTATEDDKLKADYALDNYRFFVNNYYEDAAKKMPYSLNNAGKINWAFVPKGADDEYQKQLHRHQWFVPQAKVYRTSKDEKYIQSWISVYKDWLAQNPMPATGTNNTTWWQLQVAERVSVQTQLFDYYKNSINFTPEWFSEFMVQFAAHADFLVKYPYPDGNILISQGSSLAYAGVLFPEFKNASEWMNTGFQTLSAEVQKQFLSDGMHFELDLSYHIAAIADFYEIMKLADANRQIVGSIGTNFSQYLHKAAQVVMHFTYPHYFVASSSSLYPYYVPGFNDTRQNSWTRSVLNKNFVRYNEMFPDDSELLYMSTYGKRGTVPSSAPKAFSTSGYYMLRNGWDKNSTMMVLSNNYTNDPISSWSHNQLDNGTFELYHKGRNFFPDAGVYAYYTTGGDNSARNWYRQTKVHNTMTLGGANITTGKGKSLLVTSNGQTDIVATENQAYSNLKHRRYVFFVNKTFFVLVDEGIGSAAGTVNLNFNLCEGTDSEVNVTTDKNGAYTSFTDNNNMAIRTFSDLALSTTASSSKVSYALNVEAARKAYSVNMTKSAGQTARYITVLYPSNQASAVQMNAVFTQPFSENGVALEVTVDGVKYNLNCNL</sequence>
<evidence type="ECO:0000256" key="2">
    <source>
        <dbReference type="ARBA" id="ARBA00022729"/>
    </source>
</evidence>
<protein>
    <submittedName>
        <fullName evidence="7">Heparin-sulfate lyase HepC</fullName>
        <ecNumber evidence="7">4.2.2.8</ecNumber>
    </submittedName>
</protein>
<feature type="domain" description="Heparin-sulfate lyase N-terminal" evidence="6">
    <location>
        <begin position="44"/>
        <end position="404"/>
    </location>
</feature>